<evidence type="ECO:0000259" key="4">
    <source>
        <dbReference type="Pfam" id="PF01555"/>
    </source>
</evidence>
<evidence type="ECO:0000313" key="5">
    <source>
        <dbReference type="EMBL" id="OGY41082.1"/>
    </source>
</evidence>
<dbReference type="AlphaFoldDB" id="A0A1G1XM88"/>
<sequence>MKNMQTSKQKNLIKSGDIFMLGDHYLCCGNCTDTELVKRLLGNNKIKLILVDVPYGVSFTRSKESLLKKRTKHKDIVGDEDQSDEKYSLFTQQWLTAIKPYLERKNAFYIFNSDKMIFALKQGIENAGYNFGQLLIWVKSQAVIGRKDYLPMHELIAYGWSGVHEFMKSKAKSVLFYPKPQNNKLHPTMKPISLLRDLILNSTRIGDVVYDGFVGSGSTILSCEQTKRKCFAFEIDPEYCQIIIDRFEKFTNIKPKKLT</sequence>
<dbReference type="EC" id="2.1.1.-" evidence="3"/>
<dbReference type="PRINTS" id="PR00508">
    <property type="entry name" value="S21N4MTFRASE"/>
</dbReference>
<name>A0A1G1XM88_9BACT</name>
<feature type="domain" description="DNA methylase N-4/N-6" evidence="4">
    <location>
        <begin position="46"/>
        <end position="244"/>
    </location>
</feature>
<dbReference type="EMBL" id="MHHZ01000022">
    <property type="protein sequence ID" value="OGY41082.1"/>
    <property type="molecule type" value="Genomic_DNA"/>
</dbReference>
<dbReference type="GO" id="GO:0003677">
    <property type="term" value="F:DNA binding"/>
    <property type="evidence" value="ECO:0007669"/>
    <property type="project" value="InterPro"/>
</dbReference>
<comment type="caution">
    <text evidence="5">The sequence shown here is derived from an EMBL/GenBank/DDBJ whole genome shotgun (WGS) entry which is preliminary data.</text>
</comment>
<dbReference type="InterPro" id="IPR002941">
    <property type="entry name" value="DNA_methylase_N4/N6"/>
</dbReference>
<keyword evidence="2" id="KW-0808">Transferase</keyword>
<evidence type="ECO:0000313" key="6">
    <source>
        <dbReference type="Proteomes" id="UP000176498"/>
    </source>
</evidence>
<dbReference type="Pfam" id="PF01555">
    <property type="entry name" value="N6_N4_Mtase"/>
    <property type="match status" value="1"/>
</dbReference>
<dbReference type="SUPFAM" id="SSF53335">
    <property type="entry name" value="S-adenosyl-L-methionine-dependent methyltransferases"/>
    <property type="match status" value="1"/>
</dbReference>
<keyword evidence="1" id="KW-0489">Methyltransferase</keyword>
<reference evidence="5 6" key="1">
    <citation type="journal article" date="2016" name="Nat. Commun.">
        <title>Thousands of microbial genomes shed light on interconnected biogeochemical processes in an aquifer system.</title>
        <authorList>
            <person name="Anantharaman K."/>
            <person name="Brown C.T."/>
            <person name="Hug L.A."/>
            <person name="Sharon I."/>
            <person name="Castelle C.J."/>
            <person name="Probst A.J."/>
            <person name="Thomas B.C."/>
            <person name="Singh A."/>
            <person name="Wilkins M.J."/>
            <person name="Karaoz U."/>
            <person name="Brodie E.L."/>
            <person name="Williams K.H."/>
            <person name="Hubbard S.S."/>
            <person name="Banfield J.F."/>
        </authorList>
    </citation>
    <scope>NUCLEOTIDE SEQUENCE [LARGE SCALE GENOMIC DNA]</scope>
</reference>
<evidence type="ECO:0000256" key="2">
    <source>
        <dbReference type="ARBA" id="ARBA00022679"/>
    </source>
</evidence>
<proteinExistence type="inferred from homology"/>
<dbReference type="Gene3D" id="3.40.50.150">
    <property type="entry name" value="Vaccinia Virus protein VP39"/>
    <property type="match status" value="1"/>
</dbReference>
<protein>
    <recommendedName>
        <fullName evidence="3">Methyltransferase</fullName>
        <ecNumber evidence="3">2.1.1.-</ecNumber>
    </recommendedName>
</protein>
<dbReference type="GO" id="GO:0008170">
    <property type="term" value="F:N-methyltransferase activity"/>
    <property type="evidence" value="ECO:0007669"/>
    <property type="project" value="InterPro"/>
</dbReference>
<accession>A0A1G1XM88</accession>
<evidence type="ECO:0000256" key="3">
    <source>
        <dbReference type="RuleBase" id="RU362026"/>
    </source>
</evidence>
<comment type="similarity">
    <text evidence="3">Belongs to the N(4)/N(6)-methyltransferase family.</text>
</comment>
<evidence type="ECO:0000256" key="1">
    <source>
        <dbReference type="ARBA" id="ARBA00022603"/>
    </source>
</evidence>
<dbReference type="GO" id="GO:0032259">
    <property type="term" value="P:methylation"/>
    <property type="evidence" value="ECO:0007669"/>
    <property type="project" value="UniProtKB-KW"/>
</dbReference>
<dbReference type="InterPro" id="IPR029063">
    <property type="entry name" value="SAM-dependent_MTases_sf"/>
</dbReference>
<dbReference type="Proteomes" id="UP000176498">
    <property type="component" value="Unassembled WGS sequence"/>
</dbReference>
<dbReference type="InterPro" id="IPR001091">
    <property type="entry name" value="RM_Methyltransferase"/>
</dbReference>
<gene>
    <name evidence="5" type="ORF">A2Y82_01605</name>
</gene>
<organism evidence="5 6">
    <name type="scientific">Candidatus Buchananbacteria bacterium RBG_13_36_9</name>
    <dbReference type="NCBI Taxonomy" id="1797530"/>
    <lineage>
        <taxon>Bacteria</taxon>
        <taxon>Candidatus Buchananiibacteriota</taxon>
    </lineage>
</organism>